<reference evidence="1 2" key="1">
    <citation type="journal article" date="2023" name="Plants (Basel)">
        <title>Bridging the Gap: Combining Genomics and Transcriptomics Approaches to Understand Stylosanthes scabra, an Orphan Legume from the Brazilian Caatinga.</title>
        <authorList>
            <person name="Ferreira-Neto J.R.C."/>
            <person name="da Silva M.D."/>
            <person name="Binneck E."/>
            <person name="de Melo N.F."/>
            <person name="da Silva R.H."/>
            <person name="de Melo A.L.T.M."/>
            <person name="Pandolfi V."/>
            <person name="Bustamante F.O."/>
            <person name="Brasileiro-Vidal A.C."/>
            <person name="Benko-Iseppon A.M."/>
        </authorList>
    </citation>
    <scope>NUCLEOTIDE SEQUENCE [LARGE SCALE GENOMIC DNA]</scope>
    <source>
        <tissue evidence="1">Leaves</tissue>
    </source>
</reference>
<protein>
    <submittedName>
        <fullName evidence="1">Uncharacterized protein</fullName>
    </submittedName>
</protein>
<dbReference type="Proteomes" id="UP001341840">
    <property type="component" value="Unassembled WGS sequence"/>
</dbReference>
<proteinExistence type="predicted"/>
<sequence length="79" mass="9437">MTNLLLGYEQFMYRLDQDDHIAARLQQEPSRVLRSRRLLLIPPDDRARGYFDMAGFDHVAYVVRFEHDWALASALLERW</sequence>
<comment type="caution">
    <text evidence="1">The sequence shown here is derived from an EMBL/GenBank/DDBJ whole genome shotgun (WGS) entry which is preliminary data.</text>
</comment>
<name>A0ABU6SHW8_9FABA</name>
<keyword evidence="2" id="KW-1185">Reference proteome</keyword>
<evidence type="ECO:0000313" key="2">
    <source>
        <dbReference type="Proteomes" id="UP001341840"/>
    </source>
</evidence>
<accession>A0ABU6SHW8</accession>
<organism evidence="1 2">
    <name type="scientific">Stylosanthes scabra</name>
    <dbReference type="NCBI Taxonomy" id="79078"/>
    <lineage>
        <taxon>Eukaryota</taxon>
        <taxon>Viridiplantae</taxon>
        <taxon>Streptophyta</taxon>
        <taxon>Embryophyta</taxon>
        <taxon>Tracheophyta</taxon>
        <taxon>Spermatophyta</taxon>
        <taxon>Magnoliopsida</taxon>
        <taxon>eudicotyledons</taxon>
        <taxon>Gunneridae</taxon>
        <taxon>Pentapetalae</taxon>
        <taxon>rosids</taxon>
        <taxon>fabids</taxon>
        <taxon>Fabales</taxon>
        <taxon>Fabaceae</taxon>
        <taxon>Papilionoideae</taxon>
        <taxon>50 kb inversion clade</taxon>
        <taxon>dalbergioids sensu lato</taxon>
        <taxon>Dalbergieae</taxon>
        <taxon>Pterocarpus clade</taxon>
        <taxon>Stylosanthes</taxon>
    </lineage>
</organism>
<evidence type="ECO:0000313" key="1">
    <source>
        <dbReference type="EMBL" id="MED6135603.1"/>
    </source>
</evidence>
<gene>
    <name evidence="1" type="ORF">PIB30_048059</name>
</gene>
<dbReference type="EMBL" id="JASCZI010060727">
    <property type="protein sequence ID" value="MED6135603.1"/>
    <property type="molecule type" value="Genomic_DNA"/>
</dbReference>